<evidence type="ECO:0000259" key="10">
    <source>
        <dbReference type="PROSITE" id="PS50110"/>
    </source>
</evidence>
<dbReference type="AlphaFoldDB" id="A0A4P8IUF3"/>
<evidence type="ECO:0000313" key="13">
    <source>
        <dbReference type="Proteomes" id="UP000298656"/>
    </source>
</evidence>
<dbReference type="PROSITE" id="PS50110">
    <property type="entry name" value="RESPONSE_REGULATORY"/>
    <property type="match status" value="1"/>
</dbReference>
<comment type="subcellular location">
    <subcellularLocation>
        <location evidence="1">Cytoplasm</location>
    </subcellularLocation>
</comment>
<dbReference type="SMART" id="SM00448">
    <property type="entry name" value="REC"/>
    <property type="match status" value="1"/>
</dbReference>
<evidence type="ECO:0000259" key="11">
    <source>
        <dbReference type="PROSITE" id="PS51755"/>
    </source>
</evidence>
<dbReference type="CDD" id="cd17620">
    <property type="entry name" value="REC_OmpR_KdpE-like"/>
    <property type="match status" value="1"/>
</dbReference>
<dbReference type="GO" id="GO:0000987">
    <property type="term" value="F:cis-regulatory region sequence-specific DNA binding"/>
    <property type="evidence" value="ECO:0007669"/>
    <property type="project" value="UniProtKB-ARBA"/>
</dbReference>
<evidence type="ECO:0000256" key="2">
    <source>
        <dbReference type="ARBA" id="ARBA00022490"/>
    </source>
</evidence>
<dbReference type="InterPro" id="IPR001789">
    <property type="entry name" value="Sig_transdc_resp-reg_receiver"/>
</dbReference>
<dbReference type="Proteomes" id="UP000298656">
    <property type="component" value="Chromosome 2"/>
</dbReference>
<dbReference type="PANTHER" id="PTHR48111">
    <property type="entry name" value="REGULATOR OF RPOS"/>
    <property type="match status" value="1"/>
</dbReference>
<dbReference type="PROSITE" id="PS51755">
    <property type="entry name" value="OMPR_PHOB"/>
    <property type="match status" value="1"/>
</dbReference>
<dbReference type="EMBL" id="CP040078">
    <property type="protein sequence ID" value="QCP52898.1"/>
    <property type="molecule type" value="Genomic_DNA"/>
</dbReference>
<dbReference type="InterPro" id="IPR039420">
    <property type="entry name" value="WalR-like"/>
</dbReference>
<dbReference type="InterPro" id="IPR011006">
    <property type="entry name" value="CheY-like_superfamily"/>
</dbReference>
<keyword evidence="3 8" id="KW-0597">Phosphoprotein</keyword>
<keyword evidence="2" id="KW-0963">Cytoplasm</keyword>
<evidence type="ECO:0000256" key="1">
    <source>
        <dbReference type="ARBA" id="ARBA00004496"/>
    </source>
</evidence>
<feature type="domain" description="Response regulatory" evidence="10">
    <location>
        <begin position="7"/>
        <end position="120"/>
    </location>
</feature>
<dbReference type="FunFam" id="3.40.50.2300:FF:000021">
    <property type="entry name" value="Two-component system response regulator KdpE"/>
    <property type="match status" value="1"/>
</dbReference>
<reference evidence="12 13" key="1">
    <citation type="submission" date="2019-05" db="EMBL/GenBank/DDBJ databases">
        <title>Burkholderia sp. DHOD12, isolated from subtropical forest soil.</title>
        <authorList>
            <person name="Gao Z.-H."/>
            <person name="Qiu L.-H."/>
        </authorList>
    </citation>
    <scope>NUCLEOTIDE SEQUENCE [LARGE SCALE GENOMIC DNA]</scope>
    <source>
        <strain evidence="12 13">DHOD12</strain>
    </source>
</reference>
<dbReference type="GO" id="GO:0032993">
    <property type="term" value="C:protein-DNA complex"/>
    <property type="evidence" value="ECO:0007669"/>
    <property type="project" value="TreeGrafter"/>
</dbReference>
<dbReference type="GO" id="GO:0005829">
    <property type="term" value="C:cytosol"/>
    <property type="evidence" value="ECO:0007669"/>
    <property type="project" value="TreeGrafter"/>
</dbReference>
<name>A0A4P8IUF3_9BURK</name>
<sequence>MSGPTLTVVLIDDDKTIRRLIHTALHANGMTVVEAQTGQQGLALAGAKRADLVIVDLTLPDMDGIDVIRDLRSGSTVPVIVLSARSAEQDKVAALDAGADDYLTKPFGLSELTARIRARVRRGAGGSGGGWRATHFGAVTVDPSARKVLRGSETVHLSPIEYRLLAALVRHAGHVLTHQQLVQEAWGRPRANSYHCLRIYMSHLRKKLERDPARPEHIVTEAGVGYRLVGALADPVEPLSLRAPEG</sequence>
<dbReference type="KEGG" id="tvl:FAZ95_27715"/>
<evidence type="ECO:0000313" key="12">
    <source>
        <dbReference type="EMBL" id="QCP52898.1"/>
    </source>
</evidence>
<dbReference type="Pfam" id="PF00072">
    <property type="entry name" value="Response_reg"/>
    <property type="match status" value="1"/>
</dbReference>
<accession>A0A4P8IUF3</accession>
<dbReference type="PANTHER" id="PTHR48111:SF50">
    <property type="entry name" value="KDP OPERON TRANSCRIPTIONAL REGULATORY PROTEIN KDPE"/>
    <property type="match status" value="1"/>
</dbReference>
<dbReference type="RefSeq" id="WP_137335669.1">
    <property type="nucleotide sequence ID" value="NZ_CP040078.1"/>
</dbReference>
<dbReference type="Gene3D" id="3.40.50.2300">
    <property type="match status" value="1"/>
</dbReference>
<dbReference type="GO" id="GO:0042802">
    <property type="term" value="F:identical protein binding"/>
    <property type="evidence" value="ECO:0007669"/>
    <property type="project" value="UniProtKB-ARBA"/>
</dbReference>
<dbReference type="SMART" id="SM00862">
    <property type="entry name" value="Trans_reg_C"/>
    <property type="match status" value="1"/>
</dbReference>
<dbReference type="Gene3D" id="6.10.250.690">
    <property type="match status" value="1"/>
</dbReference>
<feature type="DNA-binding region" description="OmpR/PhoB-type" evidence="9">
    <location>
        <begin position="131"/>
        <end position="230"/>
    </location>
</feature>
<dbReference type="InterPro" id="IPR001867">
    <property type="entry name" value="OmpR/PhoB-type_DNA-bd"/>
</dbReference>
<dbReference type="OrthoDB" id="9802426at2"/>
<evidence type="ECO:0000256" key="4">
    <source>
        <dbReference type="ARBA" id="ARBA00023012"/>
    </source>
</evidence>
<keyword evidence="4" id="KW-0902">Two-component regulatory system</keyword>
<gene>
    <name evidence="12" type="ORF">FAZ95_27715</name>
</gene>
<feature type="modified residue" description="4-aspartylphosphate" evidence="8">
    <location>
        <position position="56"/>
    </location>
</feature>
<keyword evidence="6 9" id="KW-0238">DNA-binding</keyword>
<evidence type="ECO:0000256" key="9">
    <source>
        <dbReference type="PROSITE-ProRule" id="PRU01091"/>
    </source>
</evidence>
<keyword evidence="7" id="KW-0804">Transcription</keyword>
<dbReference type="Pfam" id="PF00486">
    <property type="entry name" value="Trans_reg_C"/>
    <property type="match status" value="1"/>
</dbReference>
<evidence type="ECO:0000256" key="7">
    <source>
        <dbReference type="ARBA" id="ARBA00023163"/>
    </source>
</evidence>
<evidence type="ECO:0000256" key="8">
    <source>
        <dbReference type="PROSITE-ProRule" id="PRU00169"/>
    </source>
</evidence>
<keyword evidence="13" id="KW-1185">Reference proteome</keyword>
<dbReference type="GO" id="GO:0045893">
    <property type="term" value="P:positive regulation of DNA-templated transcription"/>
    <property type="evidence" value="ECO:0007669"/>
    <property type="project" value="UniProtKB-ARBA"/>
</dbReference>
<evidence type="ECO:0000256" key="3">
    <source>
        <dbReference type="ARBA" id="ARBA00022553"/>
    </source>
</evidence>
<organism evidence="12 13">
    <name type="scientific">Trinickia violacea</name>
    <dbReference type="NCBI Taxonomy" id="2571746"/>
    <lineage>
        <taxon>Bacteria</taxon>
        <taxon>Pseudomonadati</taxon>
        <taxon>Pseudomonadota</taxon>
        <taxon>Betaproteobacteria</taxon>
        <taxon>Burkholderiales</taxon>
        <taxon>Burkholderiaceae</taxon>
        <taxon>Trinickia</taxon>
    </lineage>
</organism>
<feature type="domain" description="OmpR/PhoB-type" evidence="11">
    <location>
        <begin position="131"/>
        <end position="230"/>
    </location>
</feature>
<dbReference type="Gene3D" id="1.10.10.10">
    <property type="entry name" value="Winged helix-like DNA-binding domain superfamily/Winged helix DNA-binding domain"/>
    <property type="match status" value="1"/>
</dbReference>
<protein>
    <submittedName>
        <fullName evidence="12">Response regulator</fullName>
    </submittedName>
</protein>
<keyword evidence="5" id="KW-0805">Transcription regulation</keyword>
<evidence type="ECO:0000256" key="6">
    <source>
        <dbReference type="ARBA" id="ARBA00023125"/>
    </source>
</evidence>
<proteinExistence type="predicted"/>
<dbReference type="CDD" id="cd00383">
    <property type="entry name" value="trans_reg_C"/>
    <property type="match status" value="1"/>
</dbReference>
<dbReference type="SUPFAM" id="SSF52172">
    <property type="entry name" value="CheY-like"/>
    <property type="match status" value="1"/>
</dbReference>
<dbReference type="InterPro" id="IPR036388">
    <property type="entry name" value="WH-like_DNA-bd_sf"/>
</dbReference>
<dbReference type="GO" id="GO:0000156">
    <property type="term" value="F:phosphorelay response regulator activity"/>
    <property type="evidence" value="ECO:0007669"/>
    <property type="project" value="TreeGrafter"/>
</dbReference>
<evidence type="ECO:0000256" key="5">
    <source>
        <dbReference type="ARBA" id="ARBA00023015"/>
    </source>
</evidence>